<feature type="region of interest" description="Disordered" evidence="1">
    <location>
        <begin position="56"/>
        <end position="205"/>
    </location>
</feature>
<feature type="compositionally biased region" description="Polar residues" evidence="1">
    <location>
        <begin position="188"/>
        <end position="205"/>
    </location>
</feature>
<organism evidence="2 3">
    <name type="scientific">Coccomyxa viridis</name>
    <dbReference type="NCBI Taxonomy" id="1274662"/>
    <lineage>
        <taxon>Eukaryota</taxon>
        <taxon>Viridiplantae</taxon>
        <taxon>Chlorophyta</taxon>
        <taxon>core chlorophytes</taxon>
        <taxon>Trebouxiophyceae</taxon>
        <taxon>Trebouxiophyceae incertae sedis</taxon>
        <taxon>Coccomyxaceae</taxon>
        <taxon>Coccomyxa</taxon>
    </lineage>
</organism>
<accession>A0AAV1HYU1</accession>
<dbReference type="AlphaFoldDB" id="A0AAV1HYU1"/>
<evidence type="ECO:0000256" key="1">
    <source>
        <dbReference type="SAM" id="MobiDB-lite"/>
    </source>
</evidence>
<proteinExistence type="predicted"/>
<sequence length="260" mass="26974">MGPTMRAVPQTLQRRQACYALQGPDAATELQMLAALKGLSPESLLLLPALLGAPPAPTRADPAAPGSSQQQLLAHGSQQRQPVDEIDVIEDVEASQQQQQQQKQQPQASGQLGRGDRAGADSSAGTQELGGQSSQGSFGRGTLSLLGASQAQQASARAEPSLTPSPGIQGVSGATASSRDDAGCFKGTQASDDSSSQRGVQPQAENAASIIQRFGLNEEQAEALLAMERWSTPGSCQVDHAPPSSAQCQTVTHVYRHCSP</sequence>
<gene>
    <name evidence="2" type="ORF">CVIRNUC_002582</name>
</gene>
<dbReference type="Proteomes" id="UP001314263">
    <property type="component" value="Unassembled WGS sequence"/>
</dbReference>
<reference evidence="2 3" key="1">
    <citation type="submission" date="2023-10" db="EMBL/GenBank/DDBJ databases">
        <authorList>
            <person name="Maclean D."/>
            <person name="Macfadyen A."/>
        </authorList>
    </citation>
    <scope>NUCLEOTIDE SEQUENCE [LARGE SCALE GENOMIC DNA]</scope>
</reference>
<keyword evidence="3" id="KW-1185">Reference proteome</keyword>
<comment type="caution">
    <text evidence="2">The sequence shown here is derived from an EMBL/GenBank/DDBJ whole genome shotgun (WGS) entry which is preliminary data.</text>
</comment>
<feature type="compositionally biased region" description="Low complexity" evidence="1">
    <location>
        <begin position="125"/>
        <end position="158"/>
    </location>
</feature>
<evidence type="ECO:0000313" key="3">
    <source>
        <dbReference type="Proteomes" id="UP001314263"/>
    </source>
</evidence>
<protein>
    <submittedName>
        <fullName evidence="2">Uncharacterized protein</fullName>
    </submittedName>
</protein>
<feature type="compositionally biased region" description="Polar residues" evidence="1">
    <location>
        <begin position="162"/>
        <end position="177"/>
    </location>
</feature>
<feature type="compositionally biased region" description="Acidic residues" evidence="1">
    <location>
        <begin position="84"/>
        <end position="93"/>
    </location>
</feature>
<name>A0AAV1HYU1_9CHLO</name>
<feature type="compositionally biased region" description="Polar residues" evidence="1">
    <location>
        <begin position="66"/>
        <end position="81"/>
    </location>
</feature>
<evidence type="ECO:0000313" key="2">
    <source>
        <dbReference type="EMBL" id="CAK0757950.1"/>
    </source>
</evidence>
<dbReference type="EMBL" id="CAUYUE010000003">
    <property type="protein sequence ID" value="CAK0757950.1"/>
    <property type="molecule type" value="Genomic_DNA"/>
</dbReference>
<feature type="compositionally biased region" description="Low complexity" evidence="1">
    <location>
        <begin position="56"/>
        <end position="65"/>
    </location>
</feature>
<feature type="compositionally biased region" description="Low complexity" evidence="1">
    <location>
        <begin position="96"/>
        <end position="107"/>
    </location>
</feature>